<gene>
    <name evidence="13" type="ORF">PT974_04844</name>
</gene>
<protein>
    <recommendedName>
        <fullName evidence="4">chitinase</fullName>
        <ecNumber evidence="4">3.2.1.14</ecNumber>
    </recommendedName>
</protein>
<keyword evidence="8" id="KW-0119">Carbohydrate metabolism</keyword>
<comment type="subcellular location">
    <subcellularLocation>
        <location evidence="2">Secreted</location>
    </subcellularLocation>
</comment>
<evidence type="ECO:0000256" key="7">
    <source>
        <dbReference type="ARBA" id="ARBA00023024"/>
    </source>
</evidence>
<keyword evidence="5" id="KW-0964">Secreted</keyword>
<feature type="domain" description="GH18" evidence="12">
    <location>
        <begin position="155"/>
        <end position="526"/>
    </location>
</feature>
<evidence type="ECO:0000256" key="11">
    <source>
        <dbReference type="RuleBase" id="RU000489"/>
    </source>
</evidence>
<evidence type="ECO:0000256" key="2">
    <source>
        <dbReference type="ARBA" id="ARBA00004613"/>
    </source>
</evidence>
<sequence length="526" mass="56728">MVDANNVQPNALWFLTPTNAASFYSLHTIGGGVGQSLAVINTDGVNSTGLHMDSTAAVTGQFWRFDTWPTSPTYPYRISSYLTKLDKHLEVSADVESARLTPGDTTGQHWVLVPAATPQVQVFVDEEEAMRVLNFLLAAAGLAPVVSAAAITTGPITVGYYPSWNLSQVAGTDLSPYSHINIAFAIPQTDGSIFFDESLFGPLVSQIHGHNAKALLSVGGWTGSANFSDIVKKPATAAKFTASIINLVKKYNLDGVDIDWEYPGKGGDTCNIFDAQNDTNNFLAFLTNLRKQLDAACGERSKLITLAVAVTPFQGPNGPVSDVSKFAKVVDFANLMQYDINGAWNPTTGPNAPLNFETGKVAQVSFTTAIDAWTGAGWPANQLVAGLPFYGRSTQALEDMTKDPKNQYQLQGNSAITGDQDDLPELDACAGSTGVSGTWRWKNLRAQGVLSGPTTAVAPWVRQWDPITQTPWLFNKATKVFLSYDDTQSIGIKAKYAKSKGLRGVMVWSLGMDLNNELINAARRNW</sequence>
<evidence type="ECO:0000256" key="8">
    <source>
        <dbReference type="ARBA" id="ARBA00023277"/>
    </source>
</evidence>
<accession>A0ABR0SRM0</accession>
<dbReference type="PANTHER" id="PTHR11177:SF392">
    <property type="entry name" value="HAP41P"/>
    <property type="match status" value="1"/>
</dbReference>
<comment type="catalytic activity">
    <reaction evidence="1">
        <text>Random endo-hydrolysis of N-acetyl-beta-D-glucosaminide (1-&gt;4)-beta-linkages in chitin and chitodextrins.</text>
        <dbReference type="EC" id="3.2.1.14"/>
    </reaction>
</comment>
<evidence type="ECO:0000256" key="4">
    <source>
        <dbReference type="ARBA" id="ARBA00012729"/>
    </source>
</evidence>
<dbReference type="InterPro" id="IPR011583">
    <property type="entry name" value="Chitinase_II/V-like_cat"/>
</dbReference>
<evidence type="ECO:0000256" key="6">
    <source>
        <dbReference type="ARBA" id="ARBA00022801"/>
    </source>
</evidence>
<keyword evidence="9 11" id="KW-0326">Glycosidase</keyword>
<organism evidence="13 14">
    <name type="scientific">Cladobotryum mycophilum</name>
    <dbReference type="NCBI Taxonomy" id="491253"/>
    <lineage>
        <taxon>Eukaryota</taxon>
        <taxon>Fungi</taxon>
        <taxon>Dikarya</taxon>
        <taxon>Ascomycota</taxon>
        <taxon>Pezizomycotina</taxon>
        <taxon>Sordariomycetes</taxon>
        <taxon>Hypocreomycetidae</taxon>
        <taxon>Hypocreales</taxon>
        <taxon>Hypocreaceae</taxon>
        <taxon>Cladobotryum</taxon>
    </lineage>
</organism>
<dbReference type="SMART" id="SM00636">
    <property type="entry name" value="Glyco_18"/>
    <property type="match status" value="1"/>
</dbReference>
<evidence type="ECO:0000313" key="14">
    <source>
        <dbReference type="Proteomes" id="UP001338125"/>
    </source>
</evidence>
<dbReference type="InterPro" id="IPR029070">
    <property type="entry name" value="Chitinase_insertion_sf"/>
</dbReference>
<proteinExistence type="inferred from homology"/>
<reference evidence="13 14" key="1">
    <citation type="submission" date="2024-01" db="EMBL/GenBank/DDBJ databases">
        <title>Complete genome of Cladobotryum mycophilum ATHUM6906.</title>
        <authorList>
            <person name="Christinaki A.C."/>
            <person name="Myridakis A.I."/>
            <person name="Kouvelis V.N."/>
        </authorList>
    </citation>
    <scope>NUCLEOTIDE SEQUENCE [LARGE SCALE GENOMIC DNA]</scope>
    <source>
        <strain evidence="13 14">ATHUM6906</strain>
    </source>
</reference>
<dbReference type="SUPFAM" id="SSF54556">
    <property type="entry name" value="Chitinase insertion domain"/>
    <property type="match status" value="1"/>
</dbReference>
<evidence type="ECO:0000256" key="5">
    <source>
        <dbReference type="ARBA" id="ARBA00022525"/>
    </source>
</evidence>
<evidence type="ECO:0000256" key="9">
    <source>
        <dbReference type="ARBA" id="ARBA00023295"/>
    </source>
</evidence>
<evidence type="ECO:0000256" key="1">
    <source>
        <dbReference type="ARBA" id="ARBA00000822"/>
    </source>
</evidence>
<dbReference type="Pfam" id="PF00704">
    <property type="entry name" value="Glyco_hydro_18"/>
    <property type="match status" value="1"/>
</dbReference>
<dbReference type="PROSITE" id="PS51910">
    <property type="entry name" value="GH18_2"/>
    <property type="match status" value="1"/>
</dbReference>
<keyword evidence="14" id="KW-1185">Reference proteome</keyword>
<comment type="caution">
    <text evidence="13">The sequence shown here is derived from an EMBL/GenBank/DDBJ whole genome shotgun (WGS) entry which is preliminary data.</text>
</comment>
<dbReference type="InterPro" id="IPR001579">
    <property type="entry name" value="Glyco_hydro_18_chit_AS"/>
</dbReference>
<dbReference type="InterPro" id="IPR050314">
    <property type="entry name" value="Glycosyl_Hydrlase_18"/>
</dbReference>
<comment type="similarity">
    <text evidence="3">Belongs to the glycosyl hydrolase 18 family. Chitinase class V subfamily.</text>
</comment>
<dbReference type="InterPro" id="IPR001223">
    <property type="entry name" value="Glyco_hydro18_cat"/>
</dbReference>
<dbReference type="EC" id="3.2.1.14" evidence="4"/>
<keyword evidence="7" id="KW-0146">Chitin degradation</keyword>
<dbReference type="Gene3D" id="3.20.20.80">
    <property type="entry name" value="Glycosidases"/>
    <property type="match status" value="1"/>
</dbReference>
<keyword evidence="10" id="KW-0624">Polysaccharide degradation</keyword>
<dbReference type="PROSITE" id="PS01095">
    <property type="entry name" value="GH18_1"/>
    <property type="match status" value="1"/>
</dbReference>
<evidence type="ECO:0000313" key="13">
    <source>
        <dbReference type="EMBL" id="KAK5994370.1"/>
    </source>
</evidence>
<dbReference type="Proteomes" id="UP001338125">
    <property type="component" value="Unassembled WGS sequence"/>
</dbReference>
<keyword evidence="6 11" id="KW-0378">Hydrolase</keyword>
<dbReference type="Gene3D" id="3.10.50.10">
    <property type="match status" value="1"/>
</dbReference>
<dbReference type="InterPro" id="IPR017853">
    <property type="entry name" value="GH"/>
</dbReference>
<name>A0ABR0SRM0_9HYPO</name>
<evidence type="ECO:0000256" key="3">
    <source>
        <dbReference type="ARBA" id="ARBA00008682"/>
    </source>
</evidence>
<dbReference type="EMBL" id="JAVFKD010000010">
    <property type="protein sequence ID" value="KAK5994370.1"/>
    <property type="molecule type" value="Genomic_DNA"/>
</dbReference>
<dbReference type="PANTHER" id="PTHR11177">
    <property type="entry name" value="CHITINASE"/>
    <property type="match status" value="1"/>
</dbReference>
<dbReference type="SUPFAM" id="SSF51445">
    <property type="entry name" value="(Trans)glycosidases"/>
    <property type="match status" value="1"/>
</dbReference>
<evidence type="ECO:0000256" key="10">
    <source>
        <dbReference type="ARBA" id="ARBA00023326"/>
    </source>
</evidence>
<evidence type="ECO:0000259" key="12">
    <source>
        <dbReference type="PROSITE" id="PS51910"/>
    </source>
</evidence>